<proteinExistence type="inferred from homology"/>
<dbReference type="InParanoid" id="A0A7J7CBE2"/>
<dbReference type="GO" id="GO:0005576">
    <property type="term" value="C:extracellular region"/>
    <property type="evidence" value="ECO:0007669"/>
    <property type="project" value="UniProtKB-SubCell"/>
</dbReference>
<name>A0A7J7CBE2_TRIWF</name>
<keyword evidence="4 6" id="KW-0964">Secreted</keyword>
<keyword evidence="8" id="KW-1185">Reference proteome</keyword>
<comment type="subcellular location">
    <subcellularLocation>
        <location evidence="1 6">Secreted</location>
    </subcellularLocation>
</comment>
<comment type="similarity">
    <text evidence="2 6">Belongs to the plant self-incompatibility (S1) protein family.</text>
</comment>
<keyword evidence="5" id="KW-0732">Signal</keyword>
<dbReference type="InterPro" id="IPR010264">
    <property type="entry name" value="Self-incomp_S1"/>
</dbReference>
<evidence type="ECO:0000256" key="3">
    <source>
        <dbReference type="ARBA" id="ARBA00022471"/>
    </source>
</evidence>
<dbReference type="AlphaFoldDB" id="A0A7J7CBE2"/>
<comment type="caution">
    <text evidence="7">The sequence shown here is derived from an EMBL/GenBank/DDBJ whole genome shotgun (WGS) entry which is preliminary data.</text>
</comment>
<gene>
    <name evidence="7" type="ORF">HS088_TW18G00116</name>
</gene>
<evidence type="ECO:0000313" key="8">
    <source>
        <dbReference type="Proteomes" id="UP000593562"/>
    </source>
</evidence>
<evidence type="ECO:0000256" key="4">
    <source>
        <dbReference type="ARBA" id="ARBA00022525"/>
    </source>
</evidence>
<organism evidence="7 8">
    <name type="scientific">Tripterygium wilfordii</name>
    <name type="common">Thunder God vine</name>
    <dbReference type="NCBI Taxonomy" id="458696"/>
    <lineage>
        <taxon>Eukaryota</taxon>
        <taxon>Viridiplantae</taxon>
        <taxon>Streptophyta</taxon>
        <taxon>Embryophyta</taxon>
        <taxon>Tracheophyta</taxon>
        <taxon>Spermatophyta</taxon>
        <taxon>Magnoliopsida</taxon>
        <taxon>eudicotyledons</taxon>
        <taxon>Gunneridae</taxon>
        <taxon>Pentapetalae</taxon>
        <taxon>rosids</taxon>
        <taxon>fabids</taxon>
        <taxon>Celastrales</taxon>
        <taxon>Celastraceae</taxon>
        <taxon>Tripterygium</taxon>
    </lineage>
</organism>
<evidence type="ECO:0000256" key="1">
    <source>
        <dbReference type="ARBA" id="ARBA00004613"/>
    </source>
</evidence>
<dbReference type="Proteomes" id="UP000593562">
    <property type="component" value="Unassembled WGS sequence"/>
</dbReference>
<evidence type="ECO:0000313" key="7">
    <source>
        <dbReference type="EMBL" id="KAF5731439.1"/>
    </source>
</evidence>
<dbReference type="PANTHER" id="PTHR31232:SF164">
    <property type="entry name" value="S-PROTEIN HOMOLOG"/>
    <property type="match status" value="1"/>
</dbReference>
<dbReference type="PANTHER" id="PTHR31232">
    <property type="match status" value="1"/>
</dbReference>
<sequence>MRYKALKVFQFYYVFTIIASNAFPFEKMHVDIVNGFQGNLLQIHCQSKDDDLGDQELVPGQVYGWGFRINFLATTLYYCTFWWKNGHHENDVFWSEQKHLRGCCGSANCVWKASEDGIYLYNDGTKTFEFMYAWDKSY</sequence>
<accession>A0A7J7CBE2</accession>
<evidence type="ECO:0000256" key="5">
    <source>
        <dbReference type="ARBA" id="ARBA00022729"/>
    </source>
</evidence>
<dbReference type="Pfam" id="PF05938">
    <property type="entry name" value="Self-incomp_S1"/>
    <property type="match status" value="1"/>
</dbReference>
<reference evidence="7 8" key="1">
    <citation type="journal article" date="2020" name="Nat. Commun.">
        <title>Genome of Tripterygium wilfordii and identification of cytochrome P450 involved in triptolide biosynthesis.</title>
        <authorList>
            <person name="Tu L."/>
            <person name="Su P."/>
            <person name="Zhang Z."/>
            <person name="Gao L."/>
            <person name="Wang J."/>
            <person name="Hu T."/>
            <person name="Zhou J."/>
            <person name="Zhang Y."/>
            <person name="Zhao Y."/>
            <person name="Liu Y."/>
            <person name="Song Y."/>
            <person name="Tong Y."/>
            <person name="Lu Y."/>
            <person name="Yang J."/>
            <person name="Xu C."/>
            <person name="Jia M."/>
            <person name="Peters R.J."/>
            <person name="Huang L."/>
            <person name="Gao W."/>
        </authorList>
    </citation>
    <scope>NUCLEOTIDE SEQUENCE [LARGE SCALE GENOMIC DNA]</scope>
    <source>
        <strain evidence="8">cv. XIE 37</strain>
        <tissue evidence="7">Leaf</tissue>
    </source>
</reference>
<evidence type="ECO:0000256" key="2">
    <source>
        <dbReference type="ARBA" id="ARBA00005581"/>
    </source>
</evidence>
<protein>
    <recommendedName>
        <fullName evidence="6">S-protein homolog</fullName>
    </recommendedName>
</protein>
<dbReference type="EMBL" id="JAAARO010000018">
    <property type="protein sequence ID" value="KAF5731439.1"/>
    <property type="molecule type" value="Genomic_DNA"/>
</dbReference>
<dbReference type="GO" id="GO:0060320">
    <property type="term" value="P:rejection of self pollen"/>
    <property type="evidence" value="ECO:0007669"/>
    <property type="project" value="UniProtKB-KW"/>
</dbReference>
<keyword evidence="3 6" id="KW-0713">Self-incompatibility</keyword>
<evidence type="ECO:0000256" key="6">
    <source>
        <dbReference type="RuleBase" id="RU367044"/>
    </source>
</evidence>